<dbReference type="PANTHER" id="PTHR23132">
    <property type="entry name" value="D-ALANINE--D-ALANINE LIGASE"/>
    <property type="match status" value="1"/>
</dbReference>
<evidence type="ECO:0000256" key="11">
    <source>
        <dbReference type="ARBA" id="ARBA00022842"/>
    </source>
</evidence>
<dbReference type="PROSITE" id="PS00843">
    <property type="entry name" value="DALA_DALA_LIGASE_1"/>
    <property type="match status" value="1"/>
</dbReference>
<comment type="subcellular location">
    <subcellularLocation>
        <location evidence="3 17">Cytoplasm</location>
    </subcellularLocation>
</comment>
<dbReference type="GO" id="GO:0005524">
    <property type="term" value="F:ATP binding"/>
    <property type="evidence" value="ECO:0007669"/>
    <property type="project" value="UniProtKB-UniRule"/>
</dbReference>
<dbReference type="GO" id="GO:0046872">
    <property type="term" value="F:metal ion binding"/>
    <property type="evidence" value="ECO:0007669"/>
    <property type="project" value="UniProtKB-KW"/>
</dbReference>
<comment type="function">
    <text evidence="2 17">Cell wall formation.</text>
</comment>
<evidence type="ECO:0000256" key="18">
    <source>
        <dbReference type="PIRSR" id="PIRSR039102-1"/>
    </source>
</evidence>
<dbReference type="GO" id="GO:0009252">
    <property type="term" value="P:peptidoglycan biosynthetic process"/>
    <property type="evidence" value="ECO:0007669"/>
    <property type="project" value="UniProtKB-UniRule"/>
</dbReference>
<dbReference type="NCBIfam" id="NF002378">
    <property type="entry name" value="PRK01372.1"/>
    <property type="match status" value="1"/>
</dbReference>
<keyword evidence="15 17" id="KW-0961">Cell wall biogenesis/degradation</keyword>
<dbReference type="EMBL" id="JRNI01000006">
    <property type="protein sequence ID" value="KGF32154.1"/>
    <property type="molecule type" value="Genomic_DNA"/>
</dbReference>
<dbReference type="Pfam" id="PF01820">
    <property type="entry name" value="Dala_Dala_lig_N"/>
    <property type="match status" value="1"/>
</dbReference>
<evidence type="ECO:0000256" key="20">
    <source>
        <dbReference type="PROSITE-ProRule" id="PRU00409"/>
    </source>
</evidence>
<dbReference type="AlphaFoldDB" id="A0A096BG85"/>
<evidence type="ECO:0000256" key="17">
    <source>
        <dbReference type="HAMAP-Rule" id="MF_00047"/>
    </source>
</evidence>
<dbReference type="InterPro" id="IPR000291">
    <property type="entry name" value="D-Ala_lig_Van_CS"/>
</dbReference>
<dbReference type="eggNOG" id="COG1181">
    <property type="taxonomic scope" value="Bacteria"/>
</dbReference>
<keyword evidence="11 19" id="KW-0460">Magnesium</keyword>
<dbReference type="Proteomes" id="UP000029629">
    <property type="component" value="Unassembled WGS sequence"/>
</dbReference>
<evidence type="ECO:0000313" key="23">
    <source>
        <dbReference type="Proteomes" id="UP000029629"/>
    </source>
</evidence>
<feature type="binding site" evidence="19">
    <location>
        <position position="275"/>
    </location>
    <ligand>
        <name>Mg(2+)</name>
        <dbReference type="ChEBI" id="CHEBI:18420"/>
        <label>2</label>
    </ligand>
</feature>
<feature type="binding site" evidence="19">
    <location>
        <position position="260"/>
    </location>
    <ligand>
        <name>Mg(2+)</name>
        <dbReference type="ChEBI" id="CHEBI:18420"/>
        <label>1</label>
    </ligand>
</feature>
<evidence type="ECO:0000256" key="2">
    <source>
        <dbReference type="ARBA" id="ARBA00003921"/>
    </source>
</evidence>
<dbReference type="InterPro" id="IPR011095">
    <property type="entry name" value="Dala_Dala_lig_C"/>
</dbReference>
<evidence type="ECO:0000256" key="4">
    <source>
        <dbReference type="ARBA" id="ARBA00010871"/>
    </source>
</evidence>
<comment type="caution">
    <text evidence="22">The sequence shown here is derived from an EMBL/GenBank/DDBJ whole genome shotgun (WGS) entry which is preliminary data.</text>
</comment>
<dbReference type="SMART" id="SM01209">
    <property type="entry name" value="GARS_A"/>
    <property type="match status" value="1"/>
</dbReference>
<dbReference type="PROSITE" id="PS50975">
    <property type="entry name" value="ATP_GRASP"/>
    <property type="match status" value="1"/>
</dbReference>
<keyword evidence="10 20" id="KW-0067">ATP-binding</keyword>
<keyword evidence="13 17" id="KW-0573">Peptidoglycan synthesis</keyword>
<dbReference type="Pfam" id="PF07478">
    <property type="entry name" value="Dala_Dala_lig_C"/>
    <property type="match status" value="1"/>
</dbReference>
<keyword evidence="23" id="KW-1185">Reference proteome</keyword>
<dbReference type="GO" id="GO:0008716">
    <property type="term" value="F:D-alanine-D-alanine ligase activity"/>
    <property type="evidence" value="ECO:0007669"/>
    <property type="project" value="UniProtKB-UniRule"/>
</dbReference>
<keyword evidence="8 19" id="KW-0479">Metal-binding</keyword>
<dbReference type="NCBIfam" id="NF002528">
    <property type="entry name" value="PRK01966.1-4"/>
    <property type="match status" value="1"/>
</dbReference>
<evidence type="ECO:0000256" key="7">
    <source>
        <dbReference type="ARBA" id="ARBA00022598"/>
    </source>
</evidence>
<reference evidence="22 23" key="1">
    <citation type="submission" date="2014-07" db="EMBL/GenBank/DDBJ databases">
        <authorList>
            <person name="McCorrison J."/>
            <person name="Sanka R."/>
            <person name="Torralba M."/>
            <person name="Gillis M."/>
            <person name="Haft D.H."/>
            <person name="Methe B."/>
            <person name="Sutton G."/>
            <person name="Nelson K.E."/>
        </authorList>
    </citation>
    <scope>NUCLEOTIDE SEQUENCE [LARGE SCALE GENOMIC DNA]</scope>
    <source>
        <strain evidence="22 23">DNF00040</strain>
    </source>
</reference>
<comment type="similarity">
    <text evidence="4 17">Belongs to the D-alanine--D-alanine ligase family.</text>
</comment>
<organism evidence="22 23">
    <name type="scientific">Oligella urethralis DNF00040</name>
    <dbReference type="NCBI Taxonomy" id="1401065"/>
    <lineage>
        <taxon>Bacteria</taxon>
        <taxon>Pseudomonadati</taxon>
        <taxon>Pseudomonadota</taxon>
        <taxon>Betaproteobacteria</taxon>
        <taxon>Burkholderiales</taxon>
        <taxon>Alcaligenaceae</taxon>
        <taxon>Oligella</taxon>
    </lineage>
</organism>
<evidence type="ECO:0000256" key="13">
    <source>
        <dbReference type="ARBA" id="ARBA00022984"/>
    </source>
</evidence>
<dbReference type="FunFam" id="3.30.470.20:FF:000008">
    <property type="entry name" value="D-alanine--D-alanine ligase"/>
    <property type="match status" value="1"/>
</dbReference>
<evidence type="ECO:0000256" key="19">
    <source>
        <dbReference type="PIRSR" id="PIRSR039102-3"/>
    </source>
</evidence>
<gene>
    <name evidence="17" type="primary">ddl</name>
    <name evidence="22" type="ORF">HMPREF2130_01415</name>
</gene>
<evidence type="ECO:0000256" key="14">
    <source>
        <dbReference type="ARBA" id="ARBA00023211"/>
    </source>
</evidence>
<dbReference type="GO" id="GO:0005829">
    <property type="term" value="C:cytosol"/>
    <property type="evidence" value="ECO:0007669"/>
    <property type="project" value="TreeGrafter"/>
</dbReference>
<keyword evidence="7 17" id="KW-0436">Ligase</keyword>
<keyword evidence="6 17" id="KW-0963">Cytoplasm</keyword>
<evidence type="ECO:0000256" key="10">
    <source>
        <dbReference type="ARBA" id="ARBA00022840"/>
    </source>
</evidence>
<dbReference type="Gene3D" id="3.40.50.20">
    <property type="match status" value="1"/>
</dbReference>
<feature type="binding site" evidence="19">
    <location>
        <position position="273"/>
    </location>
    <ligand>
        <name>Mg(2+)</name>
        <dbReference type="ChEBI" id="CHEBI:18420"/>
        <label>2</label>
    </ligand>
</feature>
<accession>A0A096BG85</accession>
<feature type="active site" evidence="18">
    <location>
        <position position="21"/>
    </location>
</feature>
<evidence type="ECO:0000256" key="8">
    <source>
        <dbReference type="ARBA" id="ARBA00022723"/>
    </source>
</evidence>
<dbReference type="Gene3D" id="3.30.470.20">
    <property type="entry name" value="ATP-grasp fold, B domain"/>
    <property type="match status" value="1"/>
</dbReference>
<keyword evidence="12 17" id="KW-0133">Cell shape</keyword>
<dbReference type="PIRSF" id="PIRSF039102">
    <property type="entry name" value="Ddl/VanB"/>
    <property type="match status" value="1"/>
</dbReference>
<feature type="binding site" evidence="19">
    <location>
        <position position="273"/>
    </location>
    <ligand>
        <name>Mg(2+)</name>
        <dbReference type="ChEBI" id="CHEBI:18420"/>
        <label>1</label>
    </ligand>
</feature>
<feature type="active site" evidence="18">
    <location>
        <position position="149"/>
    </location>
</feature>
<dbReference type="GO" id="GO:0071555">
    <property type="term" value="P:cell wall organization"/>
    <property type="evidence" value="ECO:0007669"/>
    <property type="project" value="UniProtKB-KW"/>
</dbReference>
<evidence type="ECO:0000256" key="5">
    <source>
        <dbReference type="ARBA" id="ARBA00012216"/>
    </source>
</evidence>
<protein>
    <recommendedName>
        <fullName evidence="5 17">D-alanine--D-alanine ligase</fullName>
        <ecNumber evidence="5 17">6.3.2.4</ecNumber>
    </recommendedName>
    <alternativeName>
        <fullName evidence="17">D-Ala-D-Ala ligase</fullName>
    </alternativeName>
    <alternativeName>
        <fullName evidence="17">D-alanylalanine synthetase</fullName>
    </alternativeName>
</protein>
<feature type="domain" description="ATP-grasp" evidence="21">
    <location>
        <begin position="107"/>
        <end position="306"/>
    </location>
</feature>
<name>A0A096BG85_9BURK</name>
<evidence type="ECO:0000256" key="3">
    <source>
        <dbReference type="ARBA" id="ARBA00004496"/>
    </source>
</evidence>
<dbReference type="FunFam" id="3.40.50.20:FF:000013">
    <property type="entry name" value="D-alanine--D-alanine ligase"/>
    <property type="match status" value="1"/>
</dbReference>
<dbReference type="InterPro" id="IPR005905">
    <property type="entry name" value="D_ala_D_ala"/>
</dbReference>
<dbReference type="UniPathway" id="UPA00219"/>
<evidence type="ECO:0000256" key="6">
    <source>
        <dbReference type="ARBA" id="ARBA00022490"/>
    </source>
</evidence>
<evidence type="ECO:0000256" key="12">
    <source>
        <dbReference type="ARBA" id="ARBA00022960"/>
    </source>
</evidence>
<evidence type="ECO:0000313" key="22">
    <source>
        <dbReference type="EMBL" id="KGF32154.1"/>
    </source>
</evidence>
<dbReference type="RefSeq" id="WP_036557347.1">
    <property type="nucleotide sequence ID" value="NZ_JRNI01000006.1"/>
</dbReference>
<keyword evidence="14 19" id="KW-0464">Manganese</keyword>
<dbReference type="InterPro" id="IPR011127">
    <property type="entry name" value="Dala_Dala_lig_N"/>
</dbReference>
<proteinExistence type="inferred from homology"/>
<dbReference type="NCBIfam" id="TIGR01205">
    <property type="entry name" value="D_ala_D_alaTIGR"/>
    <property type="match status" value="1"/>
</dbReference>
<dbReference type="HAMAP" id="MF_00047">
    <property type="entry name" value="Dala_Dala_lig"/>
    <property type="match status" value="1"/>
</dbReference>
<dbReference type="InterPro" id="IPR011761">
    <property type="entry name" value="ATP-grasp"/>
</dbReference>
<evidence type="ECO:0000256" key="9">
    <source>
        <dbReference type="ARBA" id="ARBA00022741"/>
    </source>
</evidence>
<keyword evidence="9 20" id="KW-0547">Nucleotide-binding</keyword>
<sequence>MANTTQNLGRVGVIYGGVSAEREVSLNSGAGVHAALLEKGVDAHLFDLGKHSLAELEAQKFDRVFIILHGRYGEDGCIQGALEIMGVPYTGPGVMSSGVAMDKIMTKRLFIEQNIPTPKYVEVHDAEDLQAAVKQLGLPMILKPAHEGSTIGLTKIENAEQLDEALAQATQYDKVLLAEECIVGRELTVAVLGKGAEAQALPIIEIIAPDGNYDFHNKYHSDETQYICPADLPAELSEKIKALCVQAYRTIGCEGWSRVDVMLNHANEPYLLEINTAPGMTSHSLVPMAAKAEGMSYPELCVKILASADLKVGRKG</sequence>
<dbReference type="InterPro" id="IPR016185">
    <property type="entry name" value="PreATP-grasp_dom_sf"/>
</dbReference>
<dbReference type="Gene3D" id="3.30.1490.20">
    <property type="entry name" value="ATP-grasp fold, A domain"/>
    <property type="match status" value="1"/>
</dbReference>
<dbReference type="OrthoDB" id="9813261at2"/>
<comment type="catalytic activity">
    <reaction evidence="16 17">
        <text>2 D-alanine + ATP = D-alanyl-D-alanine + ADP + phosphate + H(+)</text>
        <dbReference type="Rhea" id="RHEA:11224"/>
        <dbReference type="ChEBI" id="CHEBI:15378"/>
        <dbReference type="ChEBI" id="CHEBI:30616"/>
        <dbReference type="ChEBI" id="CHEBI:43474"/>
        <dbReference type="ChEBI" id="CHEBI:57416"/>
        <dbReference type="ChEBI" id="CHEBI:57822"/>
        <dbReference type="ChEBI" id="CHEBI:456216"/>
        <dbReference type="EC" id="6.3.2.4"/>
    </reaction>
</comment>
<dbReference type="PANTHER" id="PTHR23132:SF23">
    <property type="entry name" value="D-ALANINE--D-ALANINE LIGASE B"/>
    <property type="match status" value="1"/>
</dbReference>
<dbReference type="SUPFAM" id="SSF52440">
    <property type="entry name" value="PreATP-grasp domain"/>
    <property type="match status" value="1"/>
</dbReference>
<evidence type="ECO:0000256" key="1">
    <source>
        <dbReference type="ARBA" id="ARBA00001936"/>
    </source>
</evidence>
<comment type="cofactor">
    <cofactor evidence="19">
        <name>Mg(2+)</name>
        <dbReference type="ChEBI" id="CHEBI:18420"/>
    </cofactor>
    <cofactor evidence="19">
        <name>Mn(2+)</name>
        <dbReference type="ChEBI" id="CHEBI:29035"/>
    </cofactor>
    <text evidence="19">Binds 2 magnesium or manganese ions per subunit.</text>
</comment>
<evidence type="ECO:0000256" key="16">
    <source>
        <dbReference type="ARBA" id="ARBA00047614"/>
    </source>
</evidence>
<comment type="pathway">
    <text evidence="17">Cell wall biogenesis; peptidoglycan biosynthesis.</text>
</comment>
<dbReference type="SUPFAM" id="SSF56059">
    <property type="entry name" value="Glutathione synthetase ATP-binding domain-like"/>
    <property type="match status" value="1"/>
</dbReference>
<comment type="cofactor">
    <cofactor evidence="1">
        <name>Mn(2+)</name>
        <dbReference type="ChEBI" id="CHEBI:29035"/>
    </cofactor>
</comment>
<dbReference type="GO" id="GO:0008360">
    <property type="term" value="P:regulation of cell shape"/>
    <property type="evidence" value="ECO:0007669"/>
    <property type="project" value="UniProtKB-KW"/>
</dbReference>
<dbReference type="EC" id="6.3.2.4" evidence="5 17"/>
<evidence type="ECO:0000259" key="21">
    <source>
        <dbReference type="PROSITE" id="PS50975"/>
    </source>
</evidence>
<evidence type="ECO:0000256" key="15">
    <source>
        <dbReference type="ARBA" id="ARBA00023316"/>
    </source>
</evidence>
<feature type="active site" evidence="18">
    <location>
        <position position="284"/>
    </location>
</feature>
<dbReference type="PROSITE" id="PS00844">
    <property type="entry name" value="DALA_DALA_LIGASE_2"/>
    <property type="match status" value="1"/>
</dbReference>
<dbReference type="InterPro" id="IPR013815">
    <property type="entry name" value="ATP_grasp_subdomain_1"/>
</dbReference>